<sequence length="249" mass="27876">MSSVKPQTEQVPELWIMGVAPDQGRDEIIRDYLAAAGYQTRLAAVDQIGTERPLGIVLDISPHSLDGWGLLLQIKSNPACRNIPVLPVFLSEKGKVGGVFPVAGFFTLPLDDHHLSERLAVYGLTEEVETWDLQALVVSRSGEEKLSKLLEAVGFEVVKGYTGKEALALVSLHPKYLAFSNLMLPDMSAFELLEKFRLFPYSHNMPVFVLLKDELKEGEKKAMSREIAHLVSKKQLTQEEFLKYLRNRA</sequence>
<organism evidence="4 5">
    <name type="scientific">Trichlorobacter thiogenes</name>
    <dbReference type="NCBI Taxonomy" id="115783"/>
    <lineage>
        <taxon>Bacteria</taxon>
        <taxon>Pseudomonadati</taxon>
        <taxon>Thermodesulfobacteriota</taxon>
        <taxon>Desulfuromonadia</taxon>
        <taxon>Geobacterales</taxon>
        <taxon>Geobacteraceae</taxon>
        <taxon>Trichlorobacter</taxon>
    </lineage>
</organism>
<dbReference type="Gene3D" id="3.40.50.2300">
    <property type="match status" value="1"/>
</dbReference>
<dbReference type="SUPFAM" id="SSF52172">
    <property type="entry name" value="CheY-like"/>
    <property type="match status" value="2"/>
</dbReference>
<dbReference type="AlphaFoldDB" id="A0A1T4Q9K6"/>
<dbReference type="RefSeq" id="WP_078790578.1">
    <property type="nucleotide sequence ID" value="NZ_FUWR01000012.1"/>
</dbReference>
<comment type="caution">
    <text evidence="2">Lacks conserved residue(s) required for the propagation of feature annotation.</text>
</comment>
<evidence type="ECO:0000313" key="5">
    <source>
        <dbReference type="Proteomes" id="UP000190102"/>
    </source>
</evidence>
<dbReference type="Proteomes" id="UP000190102">
    <property type="component" value="Unassembled WGS sequence"/>
</dbReference>
<dbReference type="EMBL" id="FUWR01000012">
    <property type="protein sequence ID" value="SKA00211.1"/>
    <property type="molecule type" value="Genomic_DNA"/>
</dbReference>
<evidence type="ECO:0000313" key="4">
    <source>
        <dbReference type="EMBL" id="SKA00211.1"/>
    </source>
</evidence>
<name>A0A1T4Q9K6_9BACT</name>
<feature type="domain" description="Response regulatory" evidence="3">
    <location>
        <begin position="132"/>
        <end position="249"/>
    </location>
</feature>
<proteinExistence type="predicted"/>
<keyword evidence="1" id="KW-0597">Phosphoprotein</keyword>
<accession>A0A1T4Q9K6</accession>
<dbReference type="PANTHER" id="PTHR44591:SF25">
    <property type="entry name" value="CHEMOTAXIS TWO-COMPONENT RESPONSE REGULATOR"/>
    <property type="match status" value="1"/>
</dbReference>
<keyword evidence="5" id="KW-1185">Reference proteome</keyword>
<dbReference type="InterPro" id="IPR001789">
    <property type="entry name" value="Sig_transdc_resp-reg_receiver"/>
</dbReference>
<dbReference type="STRING" id="115783.SAMN02745119_02306"/>
<dbReference type="OrthoDB" id="5394939at2"/>
<dbReference type="InterPro" id="IPR011006">
    <property type="entry name" value="CheY-like_superfamily"/>
</dbReference>
<dbReference type="PANTHER" id="PTHR44591">
    <property type="entry name" value="STRESS RESPONSE REGULATOR PROTEIN 1"/>
    <property type="match status" value="1"/>
</dbReference>
<dbReference type="PROSITE" id="PS50110">
    <property type="entry name" value="RESPONSE_REGULATORY"/>
    <property type="match status" value="1"/>
</dbReference>
<evidence type="ECO:0000259" key="3">
    <source>
        <dbReference type="PROSITE" id="PS50110"/>
    </source>
</evidence>
<evidence type="ECO:0000256" key="1">
    <source>
        <dbReference type="ARBA" id="ARBA00022553"/>
    </source>
</evidence>
<dbReference type="InterPro" id="IPR050595">
    <property type="entry name" value="Bact_response_regulator"/>
</dbReference>
<gene>
    <name evidence="4" type="ORF">SAMN02745119_02306</name>
</gene>
<reference evidence="5" key="1">
    <citation type="submission" date="2017-02" db="EMBL/GenBank/DDBJ databases">
        <authorList>
            <person name="Varghese N."/>
            <person name="Submissions S."/>
        </authorList>
    </citation>
    <scope>NUCLEOTIDE SEQUENCE [LARGE SCALE GENOMIC DNA]</scope>
    <source>
        <strain evidence="5">ATCC BAA-34</strain>
    </source>
</reference>
<evidence type="ECO:0000256" key="2">
    <source>
        <dbReference type="PROSITE-ProRule" id="PRU00169"/>
    </source>
</evidence>
<dbReference type="GO" id="GO:0000160">
    <property type="term" value="P:phosphorelay signal transduction system"/>
    <property type="evidence" value="ECO:0007669"/>
    <property type="project" value="InterPro"/>
</dbReference>
<protein>
    <submittedName>
        <fullName evidence="4">Response regulator receiver domain-containing protein</fullName>
    </submittedName>
</protein>